<dbReference type="Proteomes" id="UP001375539">
    <property type="component" value="Unassembled WGS sequence"/>
</dbReference>
<accession>A0ACC6QL63</accession>
<gene>
    <name evidence="1" type="ORF">WKI58_21195</name>
</gene>
<evidence type="ECO:0000313" key="2">
    <source>
        <dbReference type="Proteomes" id="UP001375539"/>
    </source>
</evidence>
<sequence length="181" mass="18580">MGDVLLVLCIPLTVCASGVYAVCDSWWRRRRRVAAPSSHARPGMRPDAWPYAYPYAHTGAHAGARRAEREMLVAAEEIVDEAYARLAGLYDGTCADGGCGEGVCPGDRVCADGVRTCDQESADAHAVVGAHVSGVGGLNGTSGTSGTGGISGISGISADSSPDRDPSSPAPARTRTRPPAP</sequence>
<comment type="caution">
    <text evidence="1">The sequence shown here is derived from an EMBL/GenBank/DDBJ whole genome shotgun (WGS) entry which is preliminary data.</text>
</comment>
<keyword evidence="2" id="KW-1185">Reference proteome</keyword>
<proteinExistence type="predicted"/>
<organism evidence="1 2">
    <name type="scientific">Streptomyces pratisoli</name>
    <dbReference type="NCBI Taxonomy" id="3139917"/>
    <lineage>
        <taxon>Bacteria</taxon>
        <taxon>Bacillati</taxon>
        <taxon>Actinomycetota</taxon>
        <taxon>Actinomycetes</taxon>
        <taxon>Kitasatosporales</taxon>
        <taxon>Streptomycetaceae</taxon>
        <taxon>Streptomyces</taxon>
    </lineage>
</organism>
<name>A0ACC6QL63_9ACTN</name>
<dbReference type="EMBL" id="JBBKAI010000002">
    <property type="protein sequence ID" value="MEJ8659001.1"/>
    <property type="molecule type" value="Genomic_DNA"/>
</dbReference>
<evidence type="ECO:0000313" key="1">
    <source>
        <dbReference type="EMBL" id="MEJ8659001.1"/>
    </source>
</evidence>
<reference evidence="1" key="1">
    <citation type="submission" date="2024-03" db="EMBL/GenBank/DDBJ databases">
        <title>Novel Streptomyces species of biotechnological and ecological value are a feature of Machair soil.</title>
        <authorList>
            <person name="Prole J.R."/>
            <person name="Goodfellow M."/>
            <person name="Allenby N."/>
            <person name="Ward A.C."/>
        </authorList>
    </citation>
    <scope>NUCLEOTIDE SEQUENCE</scope>
    <source>
        <strain evidence="1">MS1.AVA.4</strain>
    </source>
</reference>
<protein>
    <submittedName>
        <fullName evidence="1">Uncharacterized protein</fullName>
    </submittedName>
</protein>